<proteinExistence type="predicted"/>
<dbReference type="Proteomes" id="UP000485058">
    <property type="component" value="Unassembled WGS sequence"/>
</dbReference>
<dbReference type="GO" id="GO:0042393">
    <property type="term" value="F:histone binding"/>
    <property type="evidence" value="ECO:0007669"/>
    <property type="project" value="TreeGrafter"/>
</dbReference>
<evidence type="ECO:0000313" key="2">
    <source>
        <dbReference type="EMBL" id="GFH20545.1"/>
    </source>
</evidence>
<organism evidence="2 3">
    <name type="scientific">Haematococcus lacustris</name>
    <name type="common">Green alga</name>
    <name type="synonym">Haematococcus pluvialis</name>
    <dbReference type="NCBI Taxonomy" id="44745"/>
    <lineage>
        <taxon>Eukaryota</taxon>
        <taxon>Viridiplantae</taxon>
        <taxon>Chlorophyta</taxon>
        <taxon>core chlorophytes</taxon>
        <taxon>Chlorophyceae</taxon>
        <taxon>CS clade</taxon>
        <taxon>Chlamydomonadales</taxon>
        <taxon>Haematococcaceae</taxon>
        <taxon>Haematococcus</taxon>
    </lineage>
</organism>
<dbReference type="Pfam" id="PF13871">
    <property type="entry name" value="Helicase_C_4"/>
    <property type="match status" value="2"/>
</dbReference>
<keyword evidence="3" id="KW-1185">Reference proteome</keyword>
<gene>
    <name evidence="2" type="ORF">HaLaN_17686</name>
</gene>
<dbReference type="InterPro" id="IPR026741">
    <property type="entry name" value="SNO"/>
</dbReference>
<feature type="domain" description="Strawberry notch helicase C" evidence="1">
    <location>
        <begin position="37"/>
        <end position="98"/>
    </location>
</feature>
<dbReference type="GO" id="GO:0031490">
    <property type="term" value="F:chromatin DNA binding"/>
    <property type="evidence" value="ECO:0007669"/>
    <property type="project" value="TreeGrafter"/>
</dbReference>
<name>A0A699ZF77_HAELA</name>
<comment type="caution">
    <text evidence="2">The sequence shown here is derived from an EMBL/GenBank/DDBJ whole genome shotgun (WGS) entry which is preliminary data.</text>
</comment>
<sequence>MGGEEEDELELQALPLPMRRIRKLLLRLVDSMELPPNPLDQLTELLGGEGKVAEMTGRKGMLVRGQDGRVSYKQRREEEAQKMVNLKEKDDFMNGKKQPVIGPHLLPAGHQVWRGVQVRCSRPQTRAGHRTRLAAALFPVLHWAPGAAALAVYEAGCCQRLAACIGDKPLLPPNSDVNLAPEPLALLTPYPNPAQARAAAPPVSRFAGAVAKRLASLGALLQGDQRALGAAGNLKAYDIDNAIAHKALSRVYDDLENGSEPMPGVRIPLLPDDAYDPVAMVEAGGLPEELPAAVRRHAYHQAMKAALVDVGLARNV</sequence>
<reference evidence="2 3" key="1">
    <citation type="submission" date="2020-02" db="EMBL/GenBank/DDBJ databases">
        <title>Draft genome sequence of Haematococcus lacustris strain NIES-144.</title>
        <authorList>
            <person name="Morimoto D."/>
            <person name="Nakagawa S."/>
            <person name="Yoshida T."/>
            <person name="Sawayama S."/>
        </authorList>
    </citation>
    <scope>NUCLEOTIDE SEQUENCE [LARGE SCALE GENOMIC DNA]</scope>
    <source>
        <strain evidence="2 3">NIES-144</strain>
    </source>
</reference>
<feature type="domain" description="Strawberry notch helicase C" evidence="1">
    <location>
        <begin position="204"/>
        <end position="269"/>
    </location>
</feature>
<dbReference type="AlphaFoldDB" id="A0A699ZF77"/>
<dbReference type="InterPro" id="IPR026937">
    <property type="entry name" value="SBNO_Helicase_C_dom"/>
</dbReference>
<dbReference type="GO" id="GO:0006355">
    <property type="term" value="P:regulation of DNA-templated transcription"/>
    <property type="evidence" value="ECO:0007669"/>
    <property type="project" value="InterPro"/>
</dbReference>
<dbReference type="PANTHER" id="PTHR12706">
    <property type="entry name" value="STRAWBERRY NOTCH-RELATED"/>
    <property type="match status" value="1"/>
</dbReference>
<dbReference type="PANTHER" id="PTHR12706:SF30">
    <property type="entry name" value="PROTEIN STRAWBERRY NOTCH-RELATED"/>
    <property type="match status" value="1"/>
</dbReference>
<accession>A0A699ZF77</accession>
<evidence type="ECO:0000259" key="1">
    <source>
        <dbReference type="Pfam" id="PF13871"/>
    </source>
</evidence>
<dbReference type="EMBL" id="BLLF01001655">
    <property type="protein sequence ID" value="GFH20545.1"/>
    <property type="molecule type" value="Genomic_DNA"/>
</dbReference>
<dbReference type="GO" id="GO:0005634">
    <property type="term" value="C:nucleus"/>
    <property type="evidence" value="ECO:0007669"/>
    <property type="project" value="TreeGrafter"/>
</dbReference>
<protein>
    <submittedName>
        <fullName evidence="2">PHD-type domain-containing protein</fullName>
    </submittedName>
</protein>
<evidence type="ECO:0000313" key="3">
    <source>
        <dbReference type="Proteomes" id="UP000485058"/>
    </source>
</evidence>